<keyword evidence="4 9" id="KW-0812">Transmembrane</keyword>
<evidence type="ECO:0000256" key="7">
    <source>
        <dbReference type="ARBA" id="ARBA00022989"/>
    </source>
</evidence>
<name>A0A1M6IC20_9FIRM</name>
<keyword evidence="6 12" id="KW-0067">ATP-binding</keyword>
<dbReference type="STRING" id="1121950.SAMN02745243_00317"/>
<gene>
    <name evidence="12" type="ORF">SAMN02745243_00317</name>
</gene>
<keyword evidence="13" id="KW-1185">Reference proteome</keyword>
<dbReference type="EMBL" id="FQZY01000006">
    <property type="protein sequence ID" value="SHJ31965.1"/>
    <property type="molecule type" value="Genomic_DNA"/>
</dbReference>
<dbReference type="InterPro" id="IPR003593">
    <property type="entry name" value="AAA+_ATPase"/>
</dbReference>
<evidence type="ECO:0000256" key="1">
    <source>
        <dbReference type="ARBA" id="ARBA00004651"/>
    </source>
</evidence>
<dbReference type="InterPro" id="IPR036640">
    <property type="entry name" value="ABC1_TM_sf"/>
</dbReference>
<dbReference type="Pfam" id="PF00664">
    <property type="entry name" value="ABC_membrane"/>
    <property type="match status" value="1"/>
</dbReference>
<dbReference type="GO" id="GO:0005524">
    <property type="term" value="F:ATP binding"/>
    <property type="evidence" value="ECO:0007669"/>
    <property type="project" value="UniProtKB-KW"/>
</dbReference>
<feature type="transmembrane region" description="Helical" evidence="9">
    <location>
        <begin position="272"/>
        <end position="296"/>
    </location>
</feature>
<dbReference type="AlphaFoldDB" id="A0A1M6IC20"/>
<evidence type="ECO:0000256" key="6">
    <source>
        <dbReference type="ARBA" id="ARBA00022840"/>
    </source>
</evidence>
<dbReference type="InterPro" id="IPR003439">
    <property type="entry name" value="ABC_transporter-like_ATP-bd"/>
</dbReference>
<evidence type="ECO:0000256" key="9">
    <source>
        <dbReference type="SAM" id="Phobius"/>
    </source>
</evidence>
<accession>A0A1M6IC20</accession>
<evidence type="ECO:0000313" key="12">
    <source>
        <dbReference type="EMBL" id="SHJ31965.1"/>
    </source>
</evidence>
<feature type="domain" description="ABC transmembrane type-1" evidence="11">
    <location>
        <begin position="19"/>
        <end position="301"/>
    </location>
</feature>
<dbReference type="GO" id="GO:0140359">
    <property type="term" value="F:ABC-type transporter activity"/>
    <property type="evidence" value="ECO:0007669"/>
    <property type="project" value="InterPro"/>
</dbReference>
<evidence type="ECO:0000256" key="5">
    <source>
        <dbReference type="ARBA" id="ARBA00022741"/>
    </source>
</evidence>
<feature type="transmembrane region" description="Helical" evidence="9">
    <location>
        <begin position="158"/>
        <end position="179"/>
    </location>
</feature>
<feature type="transmembrane region" description="Helical" evidence="9">
    <location>
        <begin position="20"/>
        <end position="41"/>
    </location>
</feature>
<dbReference type="Gene3D" id="3.40.50.300">
    <property type="entry name" value="P-loop containing nucleotide triphosphate hydrolases"/>
    <property type="match status" value="1"/>
</dbReference>
<dbReference type="PANTHER" id="PTHR24221:SF654">
    <property type="entry name" value="ATP-BINDING CASSETTE SUB-FAMILY B MEMBER 6"/>
    <property type="match status" value="1"/>
</dbReference>
<feature type="transmembrane region" description="Helical" evidence="9">
    <location>
        <begin position="126"/>
        <end position="152"/>
    </location>
</feature>
<feature type="domain" description="ABC transporter" evidence="10">
    <location>
        <begin position="332"/>
        <end position="565"/>
    </location>
</feature>
<keyword evidence="7 9" id="KW-1133">Transmembrane helix</keyword>
<dbReference type="InterPro" id="IPR027417">
    <property type="entry name" value="P-loop_NTPase"/>
</dbReference>
<feature type="transmembrane region" description="Helical" evidence="9">
    <location>
        <begin position="243"/>
        <end position="266"/>
    </location>
</feature>
<proteinExistence type="predicted"/>
<dbReference type="SUPFAM" id="SSF90123">
    <property type="entry name" value="ABC transporter transmembrane region"/>
    <property type="match status" value="1"/>
</dbReference>
<dbReference type="RefSeq" id="WP_073104126.1">
    <property type="nucleotide sequence ID" value="NZ_FQZY01000006.1"/>
</dbReference>
<dbReference type="FunFam" id="3.40.50.300:FF:000221">
    <property type="entry name" value="Multidrug ABC transporter ATP-binding protein"/>
    <property type="match status" value="1"/>
</dbReference>
<dbReference type="OrthoDB" id="9762778at2"/>
<dbReference type="Pfam" id="PF00005">
    <property type="entry name" value="ABC_tran"/>
    <property type="match status" value="1"/>
</dbReference>
<protein>
    <submittedName>
        <fullName evidence="12">ATP-binding cassette, subfamily B</fullName>
    </submittedName>
</protein>
<dbReference type="InterPro" id="IPR017871">
    <property type="entry name" value="ABC_transporter-like_CS"/>
</dbReference>
<dbReference type="PROSITE" id="PS00211">
    <property type="entry name" value="ABC_TRANSPORTER_1"/>
    <property type="match status" value="1"/>
</dbReference>
<evidence type="ECO:0000256" key="3">
    <source>
        <dbReference type="ARBA" id="ARBA00022475"/>
    </source>
</evidence>
<keyword evidence="2" id="KW-0813">Transport</keyword>
<sequence>MFKKVFEYAGEYKAYTYRAIVYILLGIAFSIIPYFCVYKIVNALLQNQEITMPYLTALIGTALISLLLYAVLNVKGLQQSHIAAYNTLKNLRISLQGKLEKLPLGTIEEVGTGSIKKMFIDDIETLELLLAHAIPEGIGNLCVPVVIYIVLFAVDWKLALLSMATLPLGILAMAIMFAIGNKDMNHYYMAAQKMNNTIIEYVNGMEVVKVFNRDGESYEKYENSVTNYRDFTLAWFKACWPWMAIYSSLIPCIAFLTLPVGAYLVLQGYSTLSNLVLVLCLTFAIGGPILHALSFAGKFPQLIYKIEELEKMMGAAPLKQSEEGFHGKDYTIDFHQVSFAYKEEEVIHQISLHINPGTMNAFVGESGSGKSTLAKLLVHFYDVGQGSVSIGGQNIAEMSIEALGDQISYVSQEQFLFNMSLLENIRLGKKNATDAEVLEAAHKAQCDEFLNRIEGGIMAMAGDSGKQLSGGERQRISLARAILKDAPIIVLDEATAFMDPENEEKMNQAIAEVIKDKTVIVIAHRLHSIVNADCIFVLKNGRLDASGTHQELLEESGEYNKLWKIAETSANWHVSTGGEQ</sequence>
<keyword evidence="5" id="KW-0547">Nucleotide-binding</keyword>
<dbReference type="InterPro" id="IPR011527">
    <property type="entry name" value="ABC1_TM_dom"/>
</dbReference>
<organism evidence="12 13">
    <name type="scientific">Hespellia stercorisuis DSM 15480</name>
    <dbReference type="NCBI Taxonomy" id="1121950"/>
    <lineage>
        <taxon>Bacteria</taxon>
        <taxon>Bacillati</taxon>
        <taxon>Bacillota</taxon>
        <taxon>Clostridia</taxon>
        <taxon>Lachnospirales</taxon>
        <taxon>Lachnospiraceae</taxon>
        <taxon>Hespellia</taxon>
    </lineage>
</organism>
<dbReference type="PROSITE" id="PS50929">
    <property type="entry name" value="ABC_TM1F"/>
    <property type="match status" value="1"/>
</dbReference>
<evidence type="ECO:0000256" key="2">
    <source>
        <dbReference type="ARBA" id="ARBA00022448"/>
    </source>
</evidence>
<dbReference type="Proteomes" id="UP000184301">
    <property type="component" value="Unassembled WGS sequence"/>
</dbReference>
<evidence type="ECO:0000256" key="8">
    <source>
        <dbReference type="ARBA" id="ARBA00023136"/>
    </source>
</evidence>
<dbReference type="GO" id="GO:0016887">
    <property type="term" value="F:ATP hydrolysis activity"/>
    <property type="evidence" value="ECO:0007669"/>
    <property type="project" value="InterPro"/>
</dbReference>
<keyword evidence="8 9" id="KW-0472">Membrane</keyword>
<evidence type="ECO:0000259" key="10">
    <source>
        <dbReference type="PROSITE" id="PS50893"/>
    </source>
</evidence>
<dbReference type="SUPFAM" id="SSF52540">
    <property type="entry name" value="P-loop containing nucleoside triphosphate hydrolases"/>
    <property type="match status" value="1"/>
</dbReference>
<dbReference type="PANTHER" id="PTHR24221">
    <property type="entry name" value="ATP-BINDING CASSETTE SUB-FAMILY B"/>
    <property type="match status" value="1"/>
</dbReference>
<dbReference type="SMART" id="SM00382">
    <property type="entry name" value="AAA"/>
    <property type="match status" value="1"/>
</dbReference>
<feature type="transmembrane region" description="Helical" evidence="9">
    <location>
        <begin position="53"/>
        <end position="72"/>
    </location>
</feature>
<evidence type="ECO:0000256" key="4">
    <source>
        <dbReference type="ARBA" id="ARBA00022692"/>
    </source>
</evidence>
<keyword evidence="3" id="KW-1003">Cell membrane</keyword>
<evidence type="ECO:0000259" key="11">
    <source>
        <dbReference type="PROSITE" id="PS50929"/>
    </source>
</evidence>
<comment type="subcellular location">
    <subcellularLocation>
        <location evidence="1">Cell membrane</location>
        <topology evidence="1">Multi-pass membrane protein</topology>
    </subcellularLocation>
</comment>
<dbReference type="PROSITE" id="PS50893">
    <property type="entry name" value="ABC_TRANSPORTER_2"/>
    <property type="match status" value="1"/>
</dbReference>
<dbReference type="Gene3D" id="1.20.1560.10">
    <property type="entry name" value="ABC transporter type 1, transmembrane domain"/>
    <property type="match status" value="1"/>
</dbReference>
<dbReference type="GO" id="GO:0005886">
    <property type="term" value="C:plasma membrane"/>
    <property type="evidence" value="ECO:0007669"/>
    <property type="project" value="UniProtKB-SubCell"/>
</dbReference>
<dbReference type="InterPro" id="IPR039421">
    <property type="entry name" value="Type_1_exporter"/>
</dbReference>
<evidence type="ECO:0000313" key="13">
    <source>
        <dbReference type="Proteomes" id="UP000184301"/>
    </source>
</evidence>
<reference evidence="12 13" key="1">
    <citation type="submission" date="2016-11" db="EMBL/GenBank/DDBJ databases">
        <authorList>
            <person name="Jaros S."/>
            <person name="Januszkiewicz K."/>
            <person name="Wedrychowicz H."/>
        </authorList>
    </citation>
    <scope>NUCLEOTIDE SEQUENCE [LARGE SCALE GENOMIC DNA]</scope>
    <source>
        <strain evidence="12 13">DSM 15480</strain>
    </source>
</reference>